<feature type="compositionally biased region" description="Low complexity" evidence="1">
    <location>
        <begin position="44"/>
        <end position="57"/>
    </location>
</feature>
<protein>
    <submittedName>
        <fullName evidence="2">Uncharacterized protein</fullName>
    </submittedName>
</protein>
<dbReference type="EMBL" id="RHPO01000012">
    <property type="protein sequence ID" value="RRT91823.1"/>
    <property type="molecule type" value="Genomic_DNA"/>
</dbReference>
<name>A0A3R8UD17_9FLAO</name>
<gene>
    <name evidence="2" type="ORF">EGI89_07410</name>
</gene>
<dbReference type="AlphaFoldDB" id="A0A3R8UD17"/>
<accession>A0A3R8UD17</accession>
<feature type="region of interest" description="Disordered" evidence="1">
    <location>
        <begin position="249"/>
        <end position="270"/>
    </location>
</feature>
<organism evidence="2 3">
    <name type="scientific">Empedobacter falsenii</name>
    <dbReference type="NCBI Taxonomy" id="343874"/>
    <lineage>
        <taxon>Bacteria</taxon>
        <taxon>Pseudomonadati</taxon>
        <taxon>Bacteroidota</taxon>
        <taxon>Flavobacteriia</taxon>
        <taxon>Flavobacteriales</taxon>
        <taxon>Weeksellaceae</taxon>
        <taxon>Empedobacter</taxon>
    </lineage>
</organism>
<comment type="caution">
    <text evidence="2">The sequence shown here is derived from an EMBL/GenBank/DDBJ whole genome shotgun (WGS) entry which is preliminary data.</text>
</comment>
<dbReference type="Proteomes" id="UP000267844">
    <property type="component" value="Unassembled WGS sequence"/>
</dbReference>
<dbReference type="RefSeq" id="WP_125349713.1">
    <property type="nucleotide sequence ID" value="NZ_RHPN01000011.1"/>
</dbReference>
<proteinExistence type="predicted"/>
<evidence type="ECO:0000256" key="1">
    <source>
        <dbReference type="SAM" id="MobiDB-lite"/>
    </source>
</evidence>
<evidence type="ECO:0000313" key="2">
    <source>
        <dbReference type="EMBL" id="RRT91823.1"/>
    </source>
</evidence>
<sequence length="270" mass="30431">MKNLFKISTGISEMPIAQQKNISGGFWDDTIGLSTVIIDPDPDWPSFSFPSSTPPTYGSGGGGGNEPDPEDNDNIKDPEKALEQIETKINEKILDMKLYLKLGAKELDAKDIQKAIDGYEKTLKTIELMKNSDNKYRIDVKDNHDNDPKHSNGEFYYDKKTGEYVILIEGTGEAHLPILVHELEHVDQFENGELGFNEDGSFSAYDAQDEMDAYQQQENFYFNPIDGYKEVNSDNFWDDYNKGGVYDYLKPKENGGNDGDTDIPSSYSRS</sequence>
<evidence type="ECO:0000313" key="3">
    <source>
        <dbReference type="Proteomes" id="UP000267844"/>
    </source>
</evidence>
<reference evidence="2 3" key="1">
    <citation type="submission" date="2018-10" db="EMBL/GenBank/DDBJ databases">
        <title>Transmission dynamics of multidrug resistant bacteria on intensive care unit surfaces.</title>
        <authorList>
            <person name="D'Souza A.W."/>
            <person name="Potter R.F."/>
            <person name="Wallace M."/>
            <person name="Shupe A."/>
            <person name="Patel S."/>
            <person name="Sun S."/>
            <person name="Gul D."/>
            <person name="Kwon J.H."/>
            <person name="Andleeb S."/>
            <person name="Burnham C.-A.D."/>
            <person name="Dantas G."/>
        </authorList>
    </citation>
    <scope>NUCLEOTIDE SEQUENCE [LARGE SCALE GENOMIC DNA]</scope>
    <source>
        <strain evidence="2 3">WF_348</strain>
    </source>
</reference>
<feature type="region of interest" description="Disordered" evidence="1">
    <location>
        <begin position="44"/>
        <end position="76"/>
    </location>
</feature>